<dbReference type="PANTHER" id="PTHR30566">
    <property type="entry name" value="YNAI-RELATED MECHANOSENSITIVE ION CHANNEL"/>
    <property type="match status" value="1"/>
</dbReference>
<evidence type="ECO:0000256" key="4">
    <source>
        <dbReference type="ARBA" id="ARBA00022692"/>
    </source>
</evidence>
<dbReference type="Proteomes" id="UP000297737">
    <property type="component" value="Unassembled WGS sequence"/>
</dbReference>
<evidence type="ECO:0000256" key="7">
    <source>
        <dbReference type="SAM" id="Phobius"/>
    </source>
</evidence>
<dbReference type="GO" id="GO:0005886">
    <property type="term" value="C:plasma membrane"/>
    <property type="evidence" value="ECO:0007669"/>
    <property type="project" value="UniProtKB-SubCell"/>
</dbReference>
<evidence type="ECO:0000313" key="11">
    <source>
        <dbReference type="Proteomes" id="UP000297737"/>
    </source>
</evidence>
<dbReference type="PANTHER" id="PTHR30566:SF25">
    <property type="entry name" value="INNER MEMBRANE PROTEIN"/>
    <property type="match status" value="1"/>
</dbReference>
<evidence type="ECO:0000256" key="5">
    <source>
        <dbReference type="ARBA" id="ARBA00022989"/>
    </source>
</evidence>
<keyword evidence="5 7" id="KW-1133">Transmembrane helix</keyword>
<comment type="similarity">
    <text evidence="2">Belongs to the MscS (TC 1.A.23) family.</text>
</comment>
<organism evidence="10 11">
    <name type="scientific">Glacieibacterium arshaanense</name>
    <dbReference type="NCBI Taxonomy" id="2511025"/>
    <lineage>
        <taxon>Bacteria</taxon>
        <taxon>Pseudomonadati</taxon>
        <taxon>Pseudomonadota</taxon>
        <taxon>Alphaproteobacteria</taxon>
        <taxon>Sphingomonadales</taxon>
        <taxon>Sphingosinicellaceae</taxon>
        <taxon>Glacieibacterium</taxon>
    </lineage>
</organism>
<protein>
    <submittedName>
        <fullName evidence="10">Mechanosensitive ion channel</fullName>
    </submittedName>
</protein>
<evidence type="ECO:0000256" key="6">
    <source>
        <dbReference type="ARBA" id="ARBA00023136"/>
    </source>
</evidence>
<comment type="subcellular location">
    <subcellularLocation>
        <location evidence="1">Cell membrane</location>
        <topology evidence="1">Multi-pass membrane protein</topology>
    </subcellularLocation>
</comment>
<comment type="caution">
    <text evidence="10">The sequence shown here is derived from an EMBL/GenBank/DDBJ whole genome shotgun (WGS) entry which is preliminary data.</text>
</comment>
<dbReference type="InterPro" id="IPR010920">
    <property type="entry name" value="LSM_dom_sf"/>
</dbReference>
<dbReference type="SUPFAM" id="SSF82861">
    <property type="entry name" value="Mechanosensitive channel protein MscS (YggB), transmembrane region"/>
    <property type="match status" value="1"/>
</dbReference>
<dbReference type="Gene3D" id="1.10.287.1260">
    <property type="match status" value="1"/>
</dbReference>
<feature type="transmembrane region" description="Helical" evidence="7">
    <location>
        <begin position="115"/>
        <end position="135"/>
    </location>
</feature>
<evidence type="ECO:0000256" key="3">
    <source>
        <dbReference type="ARBA" id="ARBA00022475"/>
    </source>
</evidence>
<evidence type="ECO:0000259" key="9">
    <source>
        <dbReference type="Pfam" id="PF21088"/>
    </source>
</evidence>
<feature type="transmembrane region" description="Helical" evidence="7">
    <location>
        <begin position="156"/>
        <end position="181"/>
    </location>
</feature>
<keyword evidence="4 7" id="KW-0812">Transmembrane</keyword>
<feature type="transmembrane region" description="Helical" evidence="7">
    <location>
        <begin position="47"/>
        <end position="68"/>
    </location>
</feature>
<feature type="transmembrane region" description="Helical" evidence="7">
    <location>
        <begin position="193"/>
        <end position="221"/>
    </location>
</feature>
<dbReference type="Gene3D" id="2.30.30.60">
    <property type="match status" value="1"/>
</dbReference>
<gene>
    <name evidence="10" type="ORF">EUV02_14490</name>
</gene>
<dbReference type="OrthoDB" id="9809206at2"/>
<evidence type="ECO:0000259" key="8">
    <source>
        <dbReference type="Pfam" id="PF00924"/>
    </source>
</evidence>
<dbReference type="InterPro" id="IPR006685">
    <property type="entry name" value="MscS_channel_2nd"/>
</dbReference>
<proteinExistence type="inferred from homology"/>
<dbReference type="RefSeq" id="WP_135246980.1">
    <property type="nucleotide sequence ID" value="NZ_SIHO01000003.1"/>
</dbReference>
<feature type="domain" description="Mechanosensitive ion channel transmembrane helices 2/3" evidence="9">
    <location>
        <begin position="167"/>
        <end position="207"/>
    </location>
</feature>
<keyword evidence="11" id="KW-1185">Reference proteome</keyword>
<dbReference type="Pfam" id="PF00924">
    <property type="entry name" value="MS_channel_2nd"/>
    <property type="match status" value="1"/>
</dbReference>
<keyword evidence="6 7" id="KW-0472">Membrane</keyword>
<reference evidence="10 11" key="1">
    <citation type="submission" date="2019-02" db="EMBL/GenBank/DDBJ databases">
        <title>Polymorphobacter sp. isolated from the lake at the Tibet of China.</title>
        <authorList>
            <person name="Li A."/>
        </authorList>
    </citation>
    <scope>NUCLEOTIDE SEQUENCE [LARGE SCALE GENOMIC DNA]</scope>
    <source>
        <strain evidence="10 11">DJ1R-1</strain>
    </source>
</reference>
<name>A0A4Y9ELY8_9SPHN</name>
<dbReference type="InterPro" id="IPR011014">
    <property type="entry name" value="MscS_channel_TM-2"/>
</dbReference>
<dbReference type="InterPro" id="IPR049142">
    <property type="entry name" value="MS_channel_1st"/>
</dbReference>
<dbReference type="EMBL" id="SIHO01000003">
    <property type="protein sequence ID" value="TFU01476.1"/>
    <property type="molecule type" value="Genomic_DNA"/>
</dbReference>
<feature type="domain" description="Mechanosensitive ion channel MscS" evidence="8">
    <location>
        <begin position="209"/>
        <end position="275"/>
    </location>
</feature>
<dbReference type="AlphaFoldDB" id="A0A4Y9ELY8"/>
<dbReference type="SUPFAM" id="SSF50182">
    <property type="entry name" value="Sm-like ribonucleoproteins"/>
    <property type="match status" value="1"/>
</dbReference>
<dbReference type="InterPro" id="IPR023408">
    <property type="entry name" value="MscS_beta-dom_sf"/>
</dbReference>
<evidence type="ECO:0000313" key="10">
    <source>
        <dbReference type="EMBL" id="TFU01476.1"/>
    </source>
</evidence>
<dbReference type="Pfam" id="PF21088">
    <property type="entry name" value="MS_channel_1st"/>
    <property type="match status" value="1"/>
</dbReference>
<dbReference type="GO" id="GO:0008381">
    <property type="term" value="F:mechanosensitive monoatomic ion channel activity"/>
    <property type="evidence" value="ECO:0007669"/>
    <property type="project" value="UniProtKB-ARBA"/>
</dbReference>
<accession>A0A4Y9ELY8</accession>
<keyword evidence="3" id="KW-1003">Cell membrane</keyword>
<evidence type="ECO:0000256" key="1">
    <source>
        <dbReference type="ARBA" id="ARBA00004651"/>
    </source>
</evidence>
<evidence type="ECO:0000256" key="2">
    <source>
        <dbReference type="ARBA" id="ARBA00008017"/>
    </source>
</evidence>
<sequence length="374" mass="40411">MTVPAVPKPAAKPADSGLTDDLYDLPKQLHDVSETVYHWFRTDSMNALVAFGTGFGLFAIFYVLRWLLARLLGTEEKVTSWRGFARRLLDQTSAFFMAALAARIVIRFITPPEAVAGVITVIFTIALVFQAAVWARALILAMVERKGAEDDEDAQALASAMGIITILVNVVVWTLAIILVLDNLGINVTALVAGLGVGGIAIGLAAQGIFSDLFAALSILFDRPFRAGDTISFGTVTGTVEAIGLKTTRIRALSGEQVVVSNKNLLDMQISNLRRIEARRVVMTLNLALDTPAAKLALVPDMAEAAVKGRPHCRFERAHITRVTLDACEVEIVFHTDVADYVVFMDARQGVTLALIKELAAQGIDLAERLPTPS</sequence>